<dbReference type="OrthoDB" id="2851338at2759"/>
<protein>
    <recommendedName>
        <fullName evidence="3">EthD domain-containing protein</fullName>
    </recommendedName>
</protein>
<proteinExistence type="predicted"/>
<dbReference type="SUPFAM" id="SSF54909">
    <property type="entry name" value="Dimeric alpha+beta barrel"/>
    <property type="match status" value="1"/>
</dbReference>
<dbReference type="InterPro" id="IPR011008">
    <property type="entry name" value="Dimeric_a/b-barrel"/>
</dbReference>
<dbReference type="AlphaFoldDB" id="A0A1B8GT71"/>
<sequence length="229" mass="25542">MAQPGILWVNSKITHPDAITPENFDKWYNDIHVPDILATSGFDSAFRYKNIDPKADRPYLAMYPVSDVDWLGSPEFSSIPNTSDCFPGPSHKCFDYADFDTRFYEFIHSYEKPGAPACPTKLVISAGLTPAAGTDADFDAWYREEHYSTLAACSGYMRTRRYKLKRAVKAENPTTYLSLHEFECDVLPQADLDKTAETPWSKKIMGSLLGAEIGVYALSGAWGEVGGKI</sequence>
<gene>
    <name evidence="1" type="ORF">VE01_02511</name>
</gene>
<dbReference type="GeneID" id="28835897"/>
<dbReference type="Proteomes" id="UP000091956">
    <property type="component" value="Unassembled WGS sequence"/>
</dbReference>
<reference evidence="2" key="2">
    <citation type="journal article" date="2018" name="Nat. Commun.">
        <title>Extreme sensitivity to ultraviolet light in the fungal pathogen causing white-nose syndrome of bats.</title>
        <authorList>
            <person name="Palmer J.M."/>
            <person name="Drees K.P."/>
            <person name="Foster J.T."/>
            <person name="Lindner D.L."/>
        </authorList>
    </citation>
    <scope>NUCLEOTIDE SEQUENCE [LARGE SCALE GENOMIC DNA]</scope>
    <source>
        <strain evidence="2">UAMH 10579</strain>
    </source>
</reference>
<dbReference type="EMBL" id="KV460214">
    <property type="protein sequence ID" value="OBT99000.1"/>
    <property type="molecule type" value="Genomic_DNA"/>
</dbReference>
<evidence type="ECO:0000313" key="1">
    <source>
        <dbReference type="EMBL" id="OBT99000.1"/>
    </source>
</evidence>
<name>A0A1B8GT71_9PEZI</name>
<dbReference type="RefSeq" id="XP_018132733.1">
    <property type="nucleotide sequence ID" value="XM_018272020.2"/>
</dbReference>
<accession>A0A1B8GT71</accession>
<organism evidence="1 2">
    <name type="scientific">Pseudogymnoascus verrucosus</name>
    <dbReference type="NCBI Taxonomy" id="342668"/>
    <lineage>
        <taxon>Eukaryota</taxon>
        <taxon>Fungi</taxon>
        <taxon>Dikarya</taxon>
        <taxon>Ascomycota</taxon>
        <taxon>Pezizomycotina</taxon>
        <taxon>Leotiomycetes</taxon>
        <taxon>Thelebolales</taxon>
        <taxon>Thelebolaceae</taxon>
        <taxon>Pseudogymnoascus</taxon>
    </lineage>
</organism>
<evidence type="ECO:0008006" key="3">
    <source>
        <dbReference type="Google" id="ProtNLM"/>
    </source>
</evidence>
<keyword evidence="2" id="KW-1185">Reference proteome</keyword>
<reference evidence="1 2" key="1">
    <citation type="submission" date="2016-03" db="EMBL/GenBank/DDBJ databases">
        <title>Comparative genomics of Pseudogymnoascus destructans, the fungus causing white-nose syndrome of bats.</title>
        <authorList>
            <person name="Palmer J.M."/>
            <person name="Drees K.P."/>
            <person name="Foster J.T."/>
            <person name="Lindner D.L."/>
        </authorList>
    </citation>
    <scope>NUCLEOTIDE SEQUENCE [LARGE SCALE GENOMIC DNA]</scope>
    <source>
        <strain evidence="1 2">UAMH 10579</strain>
    </source>
</reference>
<evidence type="ECO:0000313" key="2">
    <source>
        <dbReference type="Proteomes" id="UP000091956"/>
    </source>
</evidence>